<evidence type="ECO:0000256" key="1">
    <source>
        <dbReference type="SAM" id="SignalP"/>
    </source>
</evidence>
<dbReference type="SMART" id="SM00014">
    <property type="entry name" value="acidPPc"/>
    <property type="match status" value="1"/>
</dbReference>
<feature type="signal peptide" evidence="1">
    <location>
        <begin position="1"/>
        <end position="20"/>
    </location>
</feature>
<protein>
    <submittedName>
        <fullName evidence="3">Phosphatase PAP2 family protein</fullName>
    </submittedName>
</protein>
<reference evidence="3" key="1">
    <citation type="submission" date="2022-10" db="EMBL/GenBank/DDBJ databases">
        <title>Chitinophaga sp. nov., isolated from soil.</title>
        <authorList>
            <person name="Jeon C.O."/>
        </authorList>
    </citation>
    <scope>NUCLEOTIDE SEQUENCE</scope>
    <source>
        <strain evidence="3">R8</strain>
    </source>
</reference>
<name>A0ABY6J9R3_9BACT</name>
<evidence type="ECO:0000313" key="3">
    <source>
        <dbReference type="EMBL" id="UYQ94914.1"/>
    </source>
</evidence>
<accession>A0ABY6J9R3</accession>
<evidence type="ECO:0000259" key="2">
    <source>
        <dbReference type="SMART" id="SM00014"/>
    </source>
</evidence>
<dbReference type="SUPFAM" id="SSF48317">
    <property type="entry name" value="Acid phosphatase/Vanadium-dependent haloperoxidase"/>
    <property type="match status" value="1"/>
</dbReference>
<keyword evidence="4" id="KW-1185">Reference proteome</keyword>
<feature type="chain" id="PRO_5047312546" evidence="1">
    <location>
        <begin position="21"/>
        <end position="289"/>
    </location>
</feature>
<dbReference type="RefSeq" id="WP_244838452.1">
    <property type="nucleotide sequence ID" value="NZ_CP107006.1"/>
</dbReference>
<sequence length="289" mass="32127">MHRIFLMLICCATGMQYVKAQTAVNDTSITTTDTLPTHQKVYNVKPWVELPAGLGGVILFSTVALPALTRHASLTEAQALALNPADVNWFDRPIIFKNPDGYSKAMSRSDLFLNISVLSPAILGLDKKVRKDWFDLLGMYFMTHTINQTLYTGMAFAFRRERPYTYNPDVPMSSKVGNAKANSFYSGHASVASASTFFLAKVYTDYHHITGWRRILVYGAAAVPPSIVGYFRMEGGRHFRTDVFTGLVMGAATGILVPELHRFKEKHKGISMSPYYSSQSSGFSLTVKL</sequence>
<dbReference type="Gene3D" id="1.20.144.10">
    <property type="entry name" value="Phosphatidic acid phosphatase type 2/haloperoxidase"/>
    <property type="match status" value="1"/>
</dbReference>
<proteinExistence type="predicted"/>
<feature type="domain" description="Phosphatidic acid phosphatase type 2/haloperoxidase" evidence="2">
    <location>
        <begin position="137"/>
        <end position="258"/>
    </location>
</feature>
<dbReference type="InterPro" id="IPR000326">
    <property type="entry name" value="PAP2/HPO"/>
</dbReference>
<dbReference type="Proteomes" id="UP001162741">
    <property type="component" value="Chromosome"/>
</dbReference>
<organism evidence="3 4">
    <name type="scientific">Chitinophaga horti</name>
    <dbReference type="NCBI Taxonomy" id="2920382"/>
    <lineage>
        <taxon>Bacteria</taxon>
        <taxon>Pseudomonadati</taxon>
        <taxon>Bacteroidota</taxon>
        <taxon>Chitinophagia</taxon>
        <taxon>Chitinophagales</taxon>
        <taxon>Chitinophagaceae</taxon>
        <taxon>Chitinophaga</taxon>
    </lineage>
</organism>
<dbReference type="EMBL" id="CP107006">
    <property type="protein sequence ID" value="UYQ94914.1"/>
    <property type="molecule type" value="Genomic_DNA"/>
</dbReference>
<dbReference type="Pfam" id="PF01569">
    <property type="entry name" value="PAP2"/>
    <property type="match status" value="1"/>
</dbReference>
<dbReference type="InterPro" id="IPR036938">
    <property type="entry name" value="PAP2/HPO_sf"/>
</dbReference>
<evidence type="ECO:0000313" key="4">
    <source>
        <dbReference type="Proteomes" id="UP001162741"/>
    </source>
</evidence>
<gene>
    <name evidence="3" type="ORF">MKQ68_07385</name>
</gene>
<keyword evidence="1" id="KW-0732">Signal</keyword>